<dbReference type="Proteomes" id="UP001318040">
    <property type="component" value="Chromosome 15"/>
</dbReference>
<dbReference type="RefSeq" id="XP_032810483.1">
    <property type="nucleotide sequence ID" value="XM_032954592.1"/>
</dbReference>
<feature type="domain" description="Rho-GAP" evidence="3">
    <location>
        <begin position="549"/>
        <end position="748"/>
    </location>
</feature>
<keyword evidence="4" id="KW-1185">Reference proteome</keyword>
<reference evidence="5" key="1">
    <citation type="submission" date="2025-08" db="UniProtKB">
        <authorList>
            <consortium name="RefSeq"/>
        </authorList>
    </citation>
    <scope>IDENTIFICATION</scope>
    <source>
        <tissue evidence="5">Sperm</tissue>
    </source>
</reference>
<protein>
    <submittedName>
        <fullName evidence="5">Rho GTPase-activating protein 18-like isoform X1</fullName>
    </submittedName>
</protein>
<feature type="compositionally biased region" description="Low complexity" evidence="2">
    <location>
        <begin position="189"/>
        <end position="201"/>
    </location>
</feature>
<feature type="region of interest" description="Disordered" evidence="2">
    <location>
        <begin position="424"/>
        <end position="456"/>
    </location>
</feature>
<dbReference type="Pfam" id="PF00620">
    <property type="entry name" value="RhoGAP"/>
    <property type="match status" value="1"/>
</dbReference>
<evidence type="ECO:0000256" key="2">
    <source>
        <dbReference type="SAM" id="MobiDB-lite"/>
    </source>
</evidence>
<dbReference type="GO" id="GO:0030833">
    <property type="term" value="P:regulation of actin filament polymerization"/>
    <property type="evidence" value="ECO:0007669"/>
    <property type="project" value="TreeGrafter"/>
</dbReference>
<gene>
    <name evidence="5" type="primary">LOC116942549</name>
</gene>
<dbReference type="SMART" id="SM00324">
    <property type="entry name" value="RhoGAP"/>
    <property type="match status" value="1"/>
</dbReference>
<evidence type="ECO:0000313" key="5">
    <source>
        <dbReference type="RefSeq" id="XP_032810483.1"/>
    </source>
</evidence>
<evidence type="ECO:0000313" key="4">
    <source>
        <dbReference type="Proteomes" id="UP001318040"/>
    </source>
</evidence>
<keyword evidence="1" id="KW-0343">GTPase activation</keyword>
<name>A0AAJ7T5D9_PETMA</name>
<dbReference type="GO" id="GO:0051056">
    <property type="term" value="P:regulation of small GTPase mediated signal transduction"/>
    <property type="evidence" value="ECO:0007669"/>
    <property type="project" value="TreeGrafter"/>
</dbReference>
<proteinExistence type="predicted"/>
<feature type="compositionally biased region" description="Basic and acidic residues" evidence="2">
    <location>
        <begin position="262"/>
        <end position="275"/>
    </location>
</feature>
<dbReference type="PANTHER" id="PTHR14963:SF1">
    <property type="entry name" value="RHO GTPASE-ACTIVATING PROTEIN CONUNDRUM"/>
    <property type="match status" value="1"/>
</dbReference>
<feature type="region of interest" description="Disordered" evidence="2">
    <location>
        <begin position="467"/>
        <end position="486"/>
    </location>
</feature>
<dbReference type="GO" id="GO:0005096">
    <property type="term" value="F:GTPase activator activity"/>
    <property type="evidence" value="ECO:0007669"/>
    <property type="project" value="UniProtKB-KW"/>
</dbReference>
<dbReference type="GO" id="GO:0005737">
    <property type="term" value="C:cytoplasm"/>
    <property type="evidence" value="ECO:0007669"/>
    <property type="project" value="TreeGrafter"/>
</dbReference>
<dbReference type="AlphaFoldDB" id="A0AAJ7T5D9"/>
<sequence>MEYRRKQKQQGIVLMAYRRKNDGESSSLSHRDSTHRSDAHNSAERAPVRRLSAAPGRVSQSPNEGAPLSGIRRTPTLNLPFRGPPISRLATNGYYASPHAATTDRSSFSSSSEKGDSNGDPTPDSGVSSPRGSHDADSNDDVIDLCAASPELAPRSLRAPGEGPGQPDRPPSVAEDEEKGGLDSQENGMMMTTMMKMSSLRMMRRNGGGAGSSLDLSASVGSGSDGGRRRPSPSLSLSQSSETSGLDSWASQESLDDSQEDLFQREVNKIRRGSEDFTLVEIKTPDENEQEADWLKETGFLTQGERPRRSSRKGRTGAGDGGGDDDTAGDELGLVESDEDEESHREELMSTLSVAQRITVQKRMNNFTQSTRAPDKKGPRDVRDVFLSAVEAMSSDPQERNPLTIPELAIVSPSGMLSAFKPRASHYSVKDAEERQAGSERPPPPERREPHRAPDLGLFRTDIAYSEQGNASHDGPPPELTPGTRLPEFCLSQDWLGATRPDALSPRDLTRMRRVALIELTALFDSLSLQLKRCRAAKTKRGDQAVFGVSLAELLEQDRRREEGICVPRIMEQLIQHLEKQGLDQDGILRVSGNAARVKAARKQLDNPLTRDSFAWGQLSSADAAALLKMFVRELPTPLLTVEYMIAFATVTKINSTRQRIQALNLLVLLLPDANRDTLEALLLLLGKVVSREQQNRMGLGNVAKIMAPNLFMPKGLRGMGREWAQMQAHADTADVVAFLVNYRHIIWTVPAFLLRQVREQNELRQRHRQKEHGANAGGLRFLRRIQGGREGSALRTNPAQPTGVITVRGDGWLRVPELAVDLVRGTTVGDVLVCFEQHVLRQRRELHVKSSFLDECCLCETKGNIDERVSGQRGAHDGAVRREQERGMDRQAPTETGLSLAWVRSAGWDWSPRDVRLNPDLCLHRELGGGAVTSIVTLRFYAPRHCSHTPTRTDQRVDIWSDNPHELQCVGRPSSSSGKELRVCGI</sequence>
<organism evidence="4 5">
    <name type="scientific">Petromyzon marinus</name>
    <name type="common">Sea lamprey</name>
    <dbReference type="NCBI Taxonomy" id="7757"/>
    <lineage>
        <taxon>Eukaryota</taxon>
        <taxon>Metazoa</taxon>
        <taxon>Chordata</taxon>
        <taxon>Craniata</taxon>
        <taxon>Vertebrata</taxon>
        <taxon>Cyclostomata</taxon>
        <taxon>Hyperoartia</taxon>
        <taxon>Petromyzontiformes</taxon>
        <taxon>Petromyzontidae</taxon>
        <taxon>Petromyzon</taxon>
    </lineage>
</organism>
<dbReference type="SUPFAM" id="SSF48350">
    <property type="entry name" value="GTPase activation domain, GAP"/>
    <property type="match status" value="1"/>
</dbReference>
<evidence type="ECO:0000256" key="1">
    <source>
        <dbReference type="ARBA" id="ARBA00022468"/>
    </source>
</evidence>
<evidence type="ECO:0000259" key="3">
    <source>
        <dbReference type="PROSITE" id="PS50238"/>
    </source>
</evidence>
<feature type="compositionally biased region" description="Basic and acidic residues" evidence="2">
    <location>
        <begin position="428"/>
        <end position="454"/>
    </location>
</feature>
<feature type="compositionally biased region" description="Basic and acidic residues" evidence="2">
    <location>
        <begin position="19"/>
        <end position="47"/>
    </location>
</feature>
<dbReference type="InterPro" id="IPR000198">
    <property type="entry name" value="RhoGAP_dom"/>
</dbReference>
<accession>A0AAJ7T5D9</accession>
<dbReference type="PANTHER" id="PTHR14963">
    <property type="entry name" value="RHO GTPASE ACTIVATING PROTEIN 18,19-RELATED"/>
    <property type="match status" value="1"/>
</dbReference>
<dbReference type="GO" id="GO:0007165">
    <property type="term" value="P:signal transduction"/>
    <property type="evidence" value="ECO:0007669"/>
    <property type="project" value="InterPro"/>
</dbReference>
<dbReference type="KEGG" id="pmrn:116942549"/>
<dbReference type="Gene3D" id="1.10.555.10">
    <property type="entry name" value="Rho GTPase activation protein"/>
    <property type="match status" value="1"/>
</dbReference>
<dbReference type="InterPro" id="IPR008936">
    <property type="entry name" value="Rho_GTPase_activation_prot"/>
</dbReference>
<feature type="compositionally biased region" description="Low complexity" evidence="2">
    <location>
        <begin position="212"/>
        <end position="222"/>
    </location>
</feature>
<feature type="region of interest" description="Disordered" evidence="2">
    <location>
        <begin position="871"/>
        <end position="894"/>
    </location>
</feature>
<feature type="compositionally biased region" description="Basic and acidic residues" evidence="2">
    <location>
        <begin position="871"/>
        <end position="890"/>
    </location>
</feature>
<dbReference type="PROSITE" id="PS50238">
    <property type="entry name" value="RHOGAP"/>
    <property type="match status" value="1"/>
</dbReference>
<feature type="region of interest" description="Disordered" evidence="2">
    <location>
        <begin position="1"/>
        <end position="357"/>
    </location>
</feature>
<feature type="compositionally biased region" description="Low complexity" evidence="2">
    <location>
        <begin position="232"/>
        <end position="248"/>
    </location>
</feature>